<dbReference type="Proteomes" id="UP000248214">
    <property type="component" value="Unassembled WGS sequence"/>
</dbReference>
<dbReference type="AlphaFoldDB" id="A0A323TGV1"/>
<name>A0A323TGV1_9BACI</name>
<feature type="compositionally biased region" description="Basic and acidic residues" evidence="1">
    <location>
        <begin position="89"/>
        <end position="103"/>
    </location>
</feature>
<evidence type="ECO:0000313" key="4">
    <source>
        <dbReference type="Proteomes" id="UP000248214"/>
    </source>
</evidence>
<organism evidence="3 4">
    <name type="scientific">Salipaludibacillus keqinensis</name>
    <dbReference type="NCBI Taxonomy" id="2045207"/>
    <lineage>
        <taxon>Bacteria</taxon>
        <taxon>Bacillati</taxon>
        <taxon>Bacillota</taxon>
        <taxon>Bacilli</taxon>
        <taxon>Bacillales</taxon>
        <taxon>Bacillaceae</taxon>
    </lineage>
</organism>
<dbReference type="EMBL" id="PDOD01000001">
    <property type="protein sequence ID" value="PYZ94058.1"/>
    <property type="molecule type" value="Genomic_DNA"/>
</dbReference>
<keyword evidence="2" id="KW-1133">Transmembrane helix</keyword>
<accession>A0A323TGV1</accession>
<sequence>MSKRKERMRAGIEEGRTAFILKEGLYHFGLKLWLLYMLVTFIITYRFDFSMFLTPGELIRSALYLLVFFAIGAYWGFIWYQVHTTEKKREEEERKKQQKDAQKNKRKTQK</sequence>
<feature type="region of interest" description="Disordered" evidence="1">
    <location>
        <begin position="89"/>
        <end position="110"/>
    </location>
</feature>
<reference evidence="3 4" key="1">
    <citation type="submission" date="2017-10" db="EMBL/GenBank/DDBJ databases">
        <title>Bacillus sp. nov., a halophilic bacterium isolated from a Keqin Lake.</title>
        <authorList>
            <person name="Wang H."/>
        </authorList>
    </citation>
    <scope>NUCLEOTIDE SEQUENCE [LARGE SCALE GENOMIC DNA]</scope>
    <source>
        <strain evidence="3 4">KQ-12</strain>
    </source>
</reference>
<gene>
    <name evidence="3" type="ORF">CR194_00510</name>
</gene>
<evidence type="ECO:0000256" key="1">
    <source>
        <dbReference type="SAM" id="MobiDB-lite"/>
    </source>
</evidence>
<dbReference type="OrthoDB" id="2971204at2"/>
<feature type="transmembrane region" description="Helical" evidence="2">
    <location>
        <begin position="25"/>
        <end position="47"/>
    </location>
</feature>
<keyword evidence="2" id="KW-0472">Membrane</keyword>
<comment type="caution">
    <text evidence="3">The sequence shown here is derived from an EMBL/GenBank/DDBJ whole genome shotgun (WGS) entry which is preliminary data.</text>
</comment>
<keyword evidence="4" id="KW-1185">Reference proteome</keyword>
<evidence type="ECO:0000313" key="3">
    <source>
        <dbReference type="EMBL" id="PYZ94058.1"/>
    </source>
</evidence>
<protein>
    <submittedName>
        <fullName evidence="3">Uncharacterized protein</fullName>
    </submittedName>
</protein>
<keyword evidence="2" id="KW-0812">Transmembrane</keyword>
<feature type="transmembrane region" description="Helical" evidence="2">
    <location>
        <begin position="59"/>
        <end position="80"/>
    </location>
</feature>
<proteinExistence type="predicted"/>
<evidence type="ECO:0000256" key="2">
    <source>
        <dbReference type="SAM" id="Phobius"/>
    </source>
</evidence>
<dbReference type="RefSeq" id="WP_110607693.1">
    <property type="nucleotide sequence ID" value="NZ_PDOD01000001.1"/>
</dbReference>